<sequence>MALSFLTGAGSSSSAKFFDIRLDDEYIVFRGNEEEAASAHLRGKLVLCLSERLTTKHIRLTLTGVSKVANRNSTSSSKKSAKERTFFEKTWTFRDAGKNKTETLEADNYEYPFDVVLKGSLPESVEGLSDSFVIYRFRAEIGRRISKDIVVRKPLRIIRTLDSSALELSHAMTVANIWPNKLEYSISTPSKAVIYGTSVSVEFRLVSLLKGLKIGNITTQVVETQEFSLNPEAVSTLLNHHRTSRVVADDEYTVPEDPEILDEEAEGYKFSRHLELPKSLTKCMQDAETRGIKIRHKLKFNVLLHNPDDHTSELRATLPVSLYISPSLALNENNELVDQTPVAARRAIETEISHAVPPLYRDHQLDQMYSDVDFSGYSTPGNFSIPSTPFGSHSRNLSSENLSSLDAAMPGGTEVPSSSITPGDVSAAALRHRLQNLRSRPAPPTPESLPEPGPDSLRRPLTTNGVHQGDYFSRGSSSRRSHSRSSPTRSRSVTPGQDRSSMVSEDNLSRRTSDEDYITMPTGTQTPGPQYLEVEYLSRIPSYSTAVRASARTPYSGSDLPTYDAATSLSASPKAASVLAEQASTMRGRAPIAGMPGPGTSSPRGGSLLFTTGNSHDSGRTGRNGMSGNMHERTMGEIQDEERRVRLMQARGRA</sequence>
<comment type="similarity">
    <text evidence="1">Belongs to the arrestin family.</text>
</comment>
<feature type="compositionally biased region" description="Polar residues" evidence="6">
    <location>
        <begin position="493"/>
        <end position="506"/>
    </location>
</feature>
<evidence type="ECO:0000256" key="4">
    <source>
        <dbReference type="ARBA" id="ARBA00056218"/>
    </source>
</evidence>
<feature type="compositionally biased region" description="Low complexity" evidence="6">
    <location>
        <begin position="521"/>
        <end position="530"/>
    </location>
</feature>
<dbReference type="OrthoDB" id="2333384at2759"/>
<evidence type="ECO:0000256" key="3">
    <source>
        <dbReference type="ARBA" id="ARBA00038766"/>
    </source>
</evidence>
<evidence type="ECO:0000313" key="8">
    <source>
        <dbReference type="EMBL" id="KAF7511064.1"/>
    </source>
</evidence>
<protein>
    <recommendedName>
        <fullName evidence="5">Carbon catabolite repressor D</fullName>
    </recommendedName>
</protein>
<dbReference type="PANTHER" id="PTHR11188">
    <property type="entry name" value="ARRESTIN DOMAIN CONTAINING PROTEIN"/>
    <property type="match status" value="1"/>
</dbReference>
<keyword evidence="2" id="KW-0833">Ubl conjugation pathway</keyword>
<dbReference type="InterPro" id="IPR011022">
    <property type="entry name" value="Arrestin_C-like"/>
</dbReference>
<dbReference type="InterPro" id="IPR014752">
    <property type="entry name" value="Arrestin-like_C"/>
</dbReference>
<dbReference type="InterPro" id="IPR011021">
    <property type="entry name" value="Arrestin-like_N"/>
</dbReference>
<feature type="compositionally biased region" description="Basic and acidic residues" evidence="6">
    <location>
        <begin position="630"/>
        <end position="642"/>
    </location>
</feature>
<dbReference type="PANTHER" id="PTHR11188:SF17">
    <property type="entry name" value="FI21816P1"/>
    <property type="match status" value="1"/>
</dbReference>
<dbReference type="Gene3D" id="2.60.40.640">
    <property type="match status" value="1"/>
</dbReference>
<name>A0A8H7AMU9_9EURO</name>
<feature type="region of interest" description="Disordered" evidence="6">
    <location>
        <begin position="436"/>
        <end position="530"/>
    </location>
</feature>
<dbReference type="GO" id="GO:0030674">
    <property type="term" value="F:protein-macromolecule adaptor activity"/>
    <property type="evidence" value="ECO:0007669"/>
    <property type="project" value="TreeGrafter"/>
</dbReference>
<evidence type="ECO:0000256" key="1">
    <source>
        <dbReference type="ARBA" id="ARBA00005298"/>
    </source>
</evidence>
<dbReference type="InterPro" id="IPR050357">
    <property type="entry name" value="Arrestin_domain-protein"/>
</dbReference>
<feature type="region of interest" description="Disordered" evidence="6">
    <location>
        <begin position="612"/>
        <end position="642"/>
    </location>
</feature>
<dbReference type="Pfam" id="PF02752">
    <property type="entry name" value="Arrestin_C"/>
    <property type="match status" value="1"/>
</dbReference>
<dbReference type="AlphaFoldDB" id="A0A8H7AMU9"/>
<feature type="compositionally biased region" description="Pro residues" evidence="6">
    <location>
        <begin position="441"/>
        <end position="453"/>
    </location>
</feature>
<proteinExistence type="inferred from homology"/>
<dbReference type="GO" id="GO:0005886">
    <property type="term" value="C:plasma membrane"/>
    <property type="evidence" value="ECO:0007669"/>
    <property type="project" value="TreeGrafter"/>
</dbReference>
<dbReference type="Pfam" id="PF00339">
    <property type="entry name" value="Arrestin_N"/>
    <property type="match status" value="1"/>
</dbReference>
<dbReference type="FunFam" id="2.60.40.640:FF:000018">
    <property type="entry name" value="HECT-type ubiquitin ligase-interacting protein creD"/>
    <property type="match status" value="1"/>
</dbReference>
<accession>A0A8H7AMU9</accession>
<organism evidence="8 9">
    <name type="scientific">Endocarpon pusillum</name>
    <dbReference type="NCBI Taxonomy" id="364733"/>
    <lineage>
        <taxon>Eukaryota</taxon>
        <taxon>Fungi</taxon>
        <taxon>Dikarya</taxon>
        <taxon>Ascomycota</taxon>
        <taxon>Pezizomycotina</taxon>
        <taxon>Eurotiomycetes</taxon>
        <taxon>Chaetothyriomycetidae</taxon>
        <taxon>Verrucariales</taxon>
        <taxon>Verrucariaceae</taxon>
        <taxon>Endocarpon</taxon>
    </lineage>
</organism>
<dbReference type="SUPFAM" id="SSF81296">
    <property type="entry name" value="E set domains"/>
    <property type="match status" value="1"/>
</dbReference>
<feature type="region of interest" description="Disordered" evidence="6">
    <location>
        <begin position="403"/>
        <end position="423"/>
    </location>
</feature>
<dbReference type="InterPro" id="IPR014756">
    <property type="entry name" value="Ig_E-set"/>
</dbReference>
<feature type="domain" description="Arrestin C-terminal-like" evidence="7">
    <location>
        <begin position="178"/>
        <end position="327"/>
    </location>
</feature>
<evidence type="ECO:0000256" key="2">
    <source>
        <dbReference type="ARBA" id="ARBA00022786"/>
    </source>
</evidence>
<comment type="function">
    <text evidence="4">Component of the regulatory network controlling carbon source utilization through ubiquitination and deubiquitination involving creA, creB, creC, creD and acrB. May be involved in signaling by recognizing appropriately phosphorylated substrates via its arrestin domains and then recruit a HECT-type ubiquitin ligase such as hulA, leading to ubiquitination of the substrate, providing a link between ubiquitination and phosphorylation in protein regulation and stability.</text>
</comment>
<evidence type="ECO:0000256" key="6">
    <source>
        <dbReference type="SAM" id="MobiDB-lite"/>
    </source>
</evidence>
<dbReference type="GO" id="GO:0070086">
    <property type="term" value="P:ubiquitin-dependent endocytosis"/>
    <property type="evidence" value="ECO:0007669"/>
    <property type="project" value="TreeGrafter"/>
</dbReference>
<dbReference type="GO" id="GO:0031625">
    <property type="term" value="F:ubiquitin protein ligase binding"/>
    <property type="evidence" value="ECO:0007669"/>
    <property type="project" value="TreeGrafter"/>
</dbReference>
<evidence type="ECO:0000313" key="9">
    <source>
        <dbReference type="Proteomes" id="UP000606974"/>
    </source>
</evidence>
<comment type="caution">
    <text evidence="8">The sequence shown here is derived from an EMBL/GenBank/DDBJ whole genome shotgun (WGS) entry which is preliminary data.</text>
</comment>
<keyword evidence="9" id="KW-1185">Reference proteome</keyword>
<dbReference type="GO" id="GO:0005829">
    <property type="term" value="C:cytosol"/>
    <property type="evidence" value="ECO:0007669"/>
    <property type="project" value="TreeGrafter"/>
</dbReference>
<evidence type="ECO:0000256" key="5">
    <source>
        <dbReference type="ARBA" id="ARBA00079835"/>
    </source>
</evidence>
<reference evidence="8" key="1">
    <citation type="submission" date="2020-02" db="EMBL/GenBank/DDBJ databases">
        <authorList>
            <person name="Palmer J.M."/>
        </authorList>
    </citation>
    <scope>NUCLEOTIDE SEQUENCE</scope>
    <source>
        <strain evidence="8">EPUS1.4</strain>
        <tissue evidence="8">Thallus</tissue>
    </source>
</reference>
<dbReference type="Proteomes" id="UP000606974">
    <property type="component" value="Unassembled WGS sequence"/>
</dbReference>
<gene>
    <name evidence="8" type="ORF">GJ744_005295</name>
</gene>
<dbReference type="EMBL" id="JAACFV010000023">
    <property type="protein sequence ID" value="KAF7511064.1"/>
    <property type="molecule type" value="Genomic_DNA"/>
</dbReference>
<comment type="subunit">
    <text evidence="3">Interacts with hulA.</text>
</comment>
<evidence type="ECO:0000259" key="7">
    <source>
        <dbReference type="SMART" id="SM01017"/>
    </source>
</evidence>
<dbReference type="SMART" id="SM01017">
    <property type="entry name" value="Arrestin_C"/>
    <property type="match status" value="1"/>
</dbReference>